<dbReference type="EMBL" id="GBYX01476733">
    <property type="protein sequence ID" value="JAO04944.1"/>
    <property type="molecule type" value="Transcribed_RNA"/>
</dbReference>
<accession>A0A0S7EPH7</accession>
<proteinExistence type="predicted"/>
<organism evidence="1">
    <name type="scientific">Poeciliopsis prolifica</name>
    <name type="common">blackstripe livebearer</name>
    <dbReference type="NCBI Taxonomy" id="188132"/>
    <lineage>
        <taxon>Eukaryota</taxon>
        <taxon>Metazoa</taxon>
        <taxon>Chordata</taxon>
        <taxon>Craniata</taxon>
        <taxon>Vertebrata</taxon>
        <taxon>Euteleostomi</taxon>
        <taxon>Actinopterygii</taxon>
        <taxon>Neopterygii</taxon>
        <taxon>Teleostei</taxon>
        <taxon>Neoteleostei</taxon>
        <taxon>Acanthomorphata</taxon>
        <taxon>Ovalentaria</taxon>
        <taxon>Atherinomorphae</taxon>
        <taxon>Cyprinodontiformes</taxon>
        <taxon>Poeciliidae</taxon>
        <taxon>Poeciliinae</taxon>
        <taxon>Poeciliopsis</taxon>
    </lineage>
</organism>
<dbReference type="AlphaFoldDB" id="A0A0S7EPH7"/>
<reference evidence="1" key="1">
    <citation type="submission" date="2014-12" db="EMBL/GenBank/DDBJ databases">
        <title>Parallel Evolution in Life History Adaptation Evident in the Tissue-Specific Poeciliopsis prolifica transcriptome.</title>
        <authorList>
            <person name="Jue N.K."/>
            <person name="Foley R.J."/>
            <person name="Obergfell C."/>
            <person name="Reznick D.N."/>
            <person name="O'Neill R.J."/>
            <person name="O'Neill M.J."/>
        </authorList>
    </citation>
    <scope>NUCLEOTIDE SEQUENCE</scope>
</reference>
<evidence type="ECO:0000313" key="1">
    <source>
        <dbReference type="EMBL" id="JAO04944.1"/>
    </source>
</evidence>
<gene>
    <name evidence="1" type="primary">PPUP870</name>
</gene>
<sequence length="111" mass="12587">VGRRELRKESKSGQKGENLHVCDCQATSQAGRAQGTSYMKVERGLHASKGLAFELLQASLEQLMTAELAHKEGEERALLRKHNTSCHVFTSQTKYPHTCAQKRRHTQKWKL</sequence>
<feature type="non-terminal residue" evidence="1">
    <location>
        <position position="1"/>
    </location>
</feature>
<protein>
    <submittedName>
        <fullName evidence="1">PPUP870</fullName>
    </submittedName>
</protein>
<name>A0A0S7EPH7_9TELE</name>